<dbReference type="SFLD" id="SFLDG01017">
    <property type="entry name" value="Polyprenyl_Transferase_Like"/>
    <property type="match status" value="1"/>
</dbReference>
<dbReference type="PROSITE" id="PS00723">
    <property type="entry name" value="POLYPRENYL_SYNTHASE_1"/>
    <property type="match status" value="1"/>
</dbReference>
<dbReference type="InterPro" id="IPR008949">
    <property type="entry name" value="Isoprenoid_synthase_dom_sf"/>
</dbReference>
<dbReference type="GO" id="GO:0046872">
    <property type="term" value="F:metal ion binding"/>
    <property type="evidence" value="ECO:0007669"/>
    <property type="project" value="UniProtKB-KW"/>
</dbReference>
<dbReference type="PANTHER" id="PTHR12001:SF85">
    <property type="entry name" value="SHORT CHAIN ISOPRENYL DIPHOSPHATE SYNTHASE"/>
    <property type="match status" value="1"/>
</dbReference>
<dbReference type="SUPFAM" id="SSF48576">
    <property type="entry name" value="Terpenoid synthases"/>
    <property type="match status" value="1"/>
</dbReference>
<gene>
    <name evidence="7" type="ORF">DPM12_14720</name>
</gene>
<comment type="similarity">
    <text evidence="2 6">Belongs to the FPP/GGPP synthase family.</text>
</comment>
<protein>
    <submittedName>
        <fullName evidence="7">Polyprenyl synthetase family protein</fullName>
    </submittedName>
</protein>
<dbReference type="PROSITE" id="PS00444">
    <property type="entry name" value="POLYPRENYL_SYNTHASE_2"/>
    <property type="match status" value="1"/>
</dbReference>
<evidence type="ECO:0000313" key="7">
    <source>
        <dbReference type="EMBL" id="RAW12466.1"/>
    </source>
</evidence>
<evidence type="ECO:0000256" key="1">
    <source>
        <dbReference type="ARBA" id="ARBA00001946"/>
    </source>
</evidence>
<dbReference type="Proteomes" id="UP000250462">
    <property type="component" value="Unassembled WGS sequence"/>
</dbReference>
<dbReference type="GO" id="GO:0004659">
    <property type="term" value="F:prenyltransferase activity"/>
    <property type="evidence" value="ECO:0007669"/>
    <property type="project" value="InterPro"/>
</dbReference>
<keyword evidence="4" id="KW-0479">Metal-binding</keyword>
<evidence type="ECO:0000256" key="2">
    <source>
        <dbReference type="ARBA" id="ARBA00006706"/>
    </source>
</evidence>
<proteinExistence type="inferred from homology"/>
<keyword evidence="8" id="KW-1185">Reference proteome</keyword>
<dbReference type="InterPro" id="IPR000092">
    <property type="entry name" value="Polyprenyl_synt"/>
</dbReference>
<keyword evidence="5" id="KW-0460">Magnesium</keyword>
<keyword evidence="3 6" id="KW-0808">Transferase</keyword>
<dbReference type="PANTHER" id="PTHR12001">
    <property type="entry name" value="GERANYLGERANYL PYROPHOSPHATE SYNTHASE"/>
    <property type="match status" value="1"/>
</dbReference>
<organism evidence="7 8">
    <name type="scientific">Phytoactinopolyspora halophila</name>
    <dbReference type="NCBI Taxonomy" id="1981511"/>
    <lineage>
        <taxon>Bacteria</taxon>
        <taxon>Bacillati</taxon>
        <taxon>Actinomycetota</taxon>
        <taxon>Actinomycetes</taxon>
        <taxon>Jiangellales</taxon>
        <taxon>Jiangellaceae</taxon>
        <taxon>Phytoactinopolyspora</taxon>
    </lineage>
</organism>
<comment type="cofactor">
    <cofactor evidence="1">
        <name>Mg(2+)</name>
        <dbReference type="ChEBI" id="CHEBI:18420"/>
    </cofactor>
</comment>
<evidence type="ECO:0000256" key="6">
    <source>
        <dbReference type="RuleBase" id="RU004466"/>
    </source>
</evidence>
<evidence type="ECO:0000256" key="4">
    <source>
        <dbReference type="ARBA" id="ARBA00022723"/>
    </source>
</evidence>
<dbReference type="InterPro" id="IPR033749">
    <property type="entry name" value="Polyprenyl_synt_CS"/>
</dbReference>
<reference evidence="7 8" key="1">
    <citation type="submission" date="2018-06" db="EMBL/GenBank/DDBJ databases">
        <title>Phytoactinopolyspora halophila sp. nov., a novel halophilic actinomycete isolated from a saline soil in China.</title>
        <authorList>
            <person name="Tang S.-K."/>
        </authorList>
    </citation>
    <scope>NUCLEOTIDE SEQUENCE [LARGE SCALE GENOMIC DNA]</scope>
    <source>
        <strain evidence="7 8">YIM 96934</strain>
    </source>
</reference>
<dbReference type="Pfam" id="PF00348">
    <property type="entry name" value="polyprenyl_synt"/>
    <property type="match status" value="1"/>
</dbReference>
<accession>A0A329QJR6</accession>
<sequence length="360" mass="38531">MESPADPVGPLRPRVQHALDEFLNLQRAALEPVSADLLPLLDAATGLLRGGKRLRPAFCYWGWVAAGGSSDDEPIVTAASALELFQAAALVHDDVIDESDTRRGEPSVHQRFAARHREHGWRGDPDKFGRAAAILLGDLLLGWSDELLCQAGLDETALQRARPVFELMRTEVGAGQYLDILAQADVDSAAPEQVKRAHQVIVHKAARYTVVHPLALGGQLARGSGEVLGAFSTYGSALGEAFQLRDDILGVFGDPAVTGKPAGDDLREGKRTMLVAYALERADTVQARIIAELLGNPHLDDAGVHRLQEILSDTGALGRVEARIDSLVEDAIAAIDQATVTDDGRTALSHLVALTTARSH</sequence>
<comment type="caution">
    <text evidence="7">The sequence shown here is derived from an EMBL/GenBank/DDBJ whole genome shotgun (WGS) entry which is preliminary data.</text>
</comment>
<dbReference type="SFLD" id="SFLDS00005">
    <property type="entry name" value="Isoprenoid_Synthase_Type_I"/>
    <property type="match status" value="1"/>
</dbReference>
<dbReference type="AlphaFoldDB" id="A0A329QJR6"/>
<dbReference type="CDD" id="cd00685">
    <property type="entry name" value="Trans_IPPS_HT"/>
    <property type="match status" value="1"/>
</dbReference>
<dbReference type="OrthoDB" id="4497239at2"/>
<evidence type="ECO:0000313" key="8">
    <source>
        <dbReference type="Proteomes" id="UP000250462"/>
    </source>
</evidence>
<name>A0A329QJR6_9ACTN</name>
<evidence type="ECO:0000256" key="3">
    <source>
        <dbReference type="ARBA" id="ARBA00022679"/>
    </source>
</evidence>
<dbReference type="GO" id="GO:0008299">
    <property type="term" value="P:isoprenoid biosynthetic process"/>
    <property type="evidence" value="ECO:0007669"/>
    <property type="project" value="InterPro"/>
</dbReference>
<dbReference type="Gene3D" id="1.10.600.10">
    <property type="entry name" value="Farnesyl Diphosphate Synthase"/>
    <property type="match status" value="1"/>
</dbReference>
<evidence type="ECO:0000256" key="5">
    <source>
        <dbReference type="ARBA" id="ARBA00022842"/>
    </source>
</evidence>
<dbReference type="EMBL" id="QMIG01000016">
    <property type="protein sequence ID" value="RAW12466.1"/>
    <property type="molecule type" value="Genomic_DNA"/>
</dbReference>